<proteinExistence type="predicted"/>
<comment type="caution">
    <text evidence="1">The sequence shown here is derived from an EMBL/GenBank/DDBJ whole genome shotgun (WGS) entry which is preliminary data.</text>
</comment>
<dbReference type="Proteomes" id="UP001283361">
    <property type="component" value="Unassembled WGS sequence"/>
</dbReference>
<keyword evidence="2" id="KW-1185">Reference proteome</keyword>
<dbReference type="AlphaFoldDB" id="A0AAE1A9L3"/>
<evidence type="ECO:0000313" key="1">
    <source>
        <dbReference type="EMBL" id="KAK3783844.1"/>
    </source>
</evidence>
<protein>
    <submittedName>
        <fullName evidence="1">Uncharacterized protein</fullName>
    </submittedName>
</protein>
<sequence>MSRWVEKGQKNLRLYISSCAWAMSSTAYITKIWIQKKQWEYDNVMTKRLKIKLNYLDNFNETIKFTKGYYVVHLPCKTCKYGRCDNLTNTEASAWTKFDNDPALEAE</sequence>
<reference evidence="1" key="1">
    <citation type="journal article" date="2023" name="G3 (Bethesda)">
        <title>A reference genome for the long-term kleptoplast-retaining sea slug Elysia crispata morphotype clarki.</title>
        <authorList>
            <person name="Eastman K.E."/>
            <person name="Pendleton A.L."/>
            <person name="Shaikh M.A."/>
            <person name="Suttiyut T."/>
            <person name="Ogas R."/>
            <person name="Tomko P."/>
            <person name="Gavelis G."/>
            <person name="Widhalm J.R."/>
            <person name="Wisecaver J.H."/>
        </authorList>
    </citation>
    <scope>NUCLEOTIDE SEQUENCE</scope>
    <source>
        <strain evidence="1">ECLA1</strain>
    </source>
</reference>
<accession>A0AAE1A9L3</accession>
<gene>
    <name evidence="1" type="ORF">RRG08_031685</name>
</gene>
<evidence type="ECO:0000313" key="2">
    <source>
        <dbReference type="Proteomes" id="UP001283361"/>
    </source>
</evidence>
<name>A0AAE1A9L3_9GAST</name>
<dbReference type="EMBL" id="JAWDGP010002352">
    <property type="protein sequence ID" value="KAK3783844.1"/>
    <property type="molecule type" value="Genomic_DNA"/>
</dbReference>
<organism evidence="1 2">
    <name type="scientific">Elysia crispata</name>
    <name type="common">lettuce slug</name>
    <dbReference type="NCBI Taxonomy" id="231223"/>
    <lineage>
        <taxon>Eukaryota</taxon>
        <taxon>Metazoa</taxon>
        <taxon>Spiralia</taxon>
        <taxon>Lophotrochozoa</taxon>
        <taxon>Mollusca</taxon>
        <taxon>Gastropoda</taxon>
        <taxon>Heterobranchia</taxon>
        <taxon>Euthyneura</taxon>
        <taxon>Panpulmonata</taxon>
        <taxon>Sacoglossa</taxon>
        <taxon>Placobranchoidea</taxon>
        <taxon>Plakobranchidae</taxon>
        <taxon>Elysia</taxon>
    </lineage>
</organism>